<accession>W6YPH0</accession>
<sequence length="58" mass="5896">AIPRWNASGGCLTNWSGRCNAACKAEAAGHRCKGSISSSIDGAGCGLFKSNCNCSCEI</sequence>
<feature type="non-terminal residue" evidence="1">
    <location>
        <position position="1"/>
    </location>
</feature>
<evidence type="ECO:0000313" key="2">
    <source>
        <dbReference type="Proteomes" id="UP000054032"/>
    </source>
</evidence>
<keyword evidence="2" id="KW-1185">Reference proteome</keyword>
<name>W6YPH0_COCMI</name>
<dbReference type="GeneID" id="19119734"/>
<dbReference type="AlphaFoldDB" id="W6YPH0"/>
<protein>
    <submittedName>
        <fullName evidence="1">Uncharacterized protein</fullName>
    </submittedName>
</protein>
<dbReference type="HOGENOM" id="CLU_2984402_0_0_1"/>
<dbReference type="RefSeq" id="XP_007693923.1">
    <property type="nucleotide sequence ID" value="XM_007695733.1"/>
</dbReference>
<dbReference type="KEGG" id="bor:COCMIDRAFT_111230"/>
<dbReference type="EMBL" id="KI964334">
    <property type="protein sequence ID" value="EUC39560.1"/>
    <property type="molecule type" value="Genomic_DNA"/>
</dbReference>
<proteinExistence type="predicted"/>
<organism evidence="1 2">
    <name type="scientific">Bipolaris oryzae ATCC 44560</name>
    <dbReference type="NCBI Taxonomy" id="930090"/>
    <lineage>
        <taxon>Eukaryota</taxon>
        <taxon>Fungi</taxon>
        <taxon>Dikarya</taxon>
        <taxon>Ascomycota</taxon>
        <taxon>Pezizomycotina</taxon>
        <taxon>Dothideomycetes</taxon>
        <taxon>Pleosporomycetidae</taxon>
        <taxon>Pleosporales</taxon>
        <taxon>Pleosporineae</taxon>
        <taxon>Pleosporaceae</taxon>
        <taxon>Bipolaris</taxon>
    </lineage>
</organism>
<dbReference type="OrthoDB" id="3784840at2759"/>
<gene>
    <name evidence="1" type="ORF">COCMIDRAFT_111230</name>
</gene>
<dbReference type="Proteomes" id="UP000054032">
    <property type="component" value="Unassembled WGS sequence"/>
</dbReference>
<reference evidence="1 2" key="1">
    <citation type="journal article" date="2013" name="PLoS Genet.">
        <title>Comparative genome structure, secondary metabolite, and effector coding capacity across Cochliobolus pathogens.</title>
        <authorList>
            <person name="Condon B.J."/>
            <person name="Leng Y."/>
            <person name="Wu D."/>
            <person name="Bushley K.E."/>
            <person name="Ohm R.A."/>
            <person name="Otillar R."/>
            <person name="Martin J."/>
            <person name="Schackwitz W."/>
            <person name="Grimwood J."/>
            <person name="MohdZainudin N."/>
            <person name="Xue C."/>
            <person name="Wang R."/>
            <person name="Manning V.A."/>
            <person name="Dhillon B."/>
            <person name="Tu Z.J."/>
            <person name="Steffenson B.J."/>
            <person name="Salamov A."/>
            <person name="Sun H."/>
            <person name="Lowry S."/>
            <person name="LaButti K."/>
            <person name="Han J."/>
            <person name="Copeland A."/>
            <person name="Lindquist E."/>
            <person name="Barry K."/>
            <person name="Schmutz J."/>
            <person name="Baker S.E."/>
            <person name="Ciuffetti L.M."/>
            <person name="Grigoriev I.V."/>
            <person name="Zhong S."/>
            <person name="Turgeon B.G."/>
        </authorList>
    </citation>
    <scope>NUCLEOTIDE SEQUENCE [LARGE SCALE GENOMIC DNA]</scope>
    <source>
        <strain evidence="1 2">ATCC 44560</strain>
    </source>
</reference>
<evidence type="ECO:0000313" key="1">
    <source>
        <dbReference type="EMBL" id="EUC39560.1"/>
    </source>
</evidence>